<dbReference type="EMBL" id="MWQN01000001">
    <property type="protein sequence ID" value="OPC84173.1"/>
    <property type="molecule type" value="Genomic_DNA"/>
</dbReference>
<protein>
    <submittedName>
        <fullName evidence="1">Uncharacterized protein</fullName>
    </submittedName>
</protein>
<dbReference type="RefSeq" id="WP_078978466.1">
    <property type="nucleotide sequence ID" value="NZ_MWQN01000001.1"/>
</dbReference>
<accession>A0A1T3P531</accession>
<reference evidence="1 2" key="1">
    <citation type="submission" date="2017-03" db="EMBL/GenBank/DDBJ databases">
        <title>Draft genome sequence of Streptomyces scabrisporus NF3, endophyte isolated from Amphipterygium adstringens.</title>
        <authorList>
            <person name="Vazquez M."/>
            <person name="Ceapa C.D."/>
            <person name="Rodriguez Luna D."/>
            <person name="Sanchez Esquivel S."/>
        </authorList>
    </citation>
    <scope>NUCLEOTIDE SEQUENCE [LARGE SCALE GENOMIC DNA]</scope>
    <source>
        <strain evidence="1 2">NF3</strain>
    </source>
</reference>
<organism evidence="1 2">
    <name type="scientific">Embleya scabrispora</name>
    <dbReference type="NCBI Taxonomy" id="159449"/>
    <lineage>
        <taxon>Bacteria</taxon>
        <taxon>Bacillati</taxon>
        <taxon>Actinomycetota</taxon>
        <taxon>Actinomycetes</taxon>
        <taxon>Kitasatosporales</taxon>
        <taxon>Streptomycetaceae</taxon>
        <taxon>Embleya</taxon>
    </lineage>
</organism>
<name>A0A1T3P531_9ACTN</name>
<gene>
    <name evidence="1" type="ORF">B4N89_27495</name>
</gene>
<dbReference type="AlphaFoldDB" id="A0A1T3P531"/>
<comment type="caution">
    <text evidence="1">The sequence shown here is derived from an EMBL/GenBank/DDBJ whole genome shotgun (WGS) entry which is preliminary data.</text>
</comment>
<keyword evidence="2" id="KW-1185">Reference proteome</keyword>
<proteinExistence type="predicted"/>
<sequence>MPPLRYGYTGLAPYSTDIPPCPKCGHTHTATTYRTVGDCDHENIGTLVGDFPNERLCRRCTNCGYGWDEKTLDT</sequence>
<dbReference type="Proteomes" id="UP000190037">
    <property type="component" value="Unassembled WGS sequence"/>
</dbReference>
<evidence type="ECO:0000313" key="1">
    <source>
        <dbReference type="EMBL" id="OPC84173.1"/>
    </source>
</evidence>
<evidence type="ECO:0000313" key="2">
    <source>
        <dbReference type="Proteomes" id="UP000190037"/>
    </source>
</evidence>
<dbReference type="OrthoDB" id="4325290at2"/>
<dbReference type="STRING" id="159449.B4N89_27495"/>